<protein>
    <submittedName>
        <fullName evidence="2">Uncharacterized protein</fullName>
    </submittedName>
</protein>
<name>A0A2P5BTI0_TREOI</name>
<accession>A0A2P5BTI0</accession>
<organism evidence="2 3">
    <name type="scientific">Trema orientale</name>
    <name type="common">Charcoal tree</name>
    <name type="synonym">Celtis orientalis</name>
    <dbReference type="NCBI Taxonomy" id="63057"/>
    <lineage>
        <taxon>Eukaryota</taxon>
        <taxon>Viridiplantae</taxon>
        <taxon>Streptophyta</taxon>
        <taxon>Embryophyta</taxon>
        <taxon>Tracheophyta</taxon>
        <taxon>Spermatophyta</taxon>
        <taxon>Magnoliopsida</taxon>
        <taxon>eudicotyledons</taxon>
        <taxon>Gunneridae</taxon>
        <taxon>Pentapetalae</taxon>
        <taxon>rosids</taxon>
        <taxon>fabids</taxon>
        <taxon>Rosales</taxon>
        <taxon>Cannabaceae</taxon>
        <taxon>Trema</taxon>
    </lineage>
</organism>
<evidence type="ECO:0000256" key="1">
    <source>
        <dbReference type="SAM" id="Phobius"/>
    </source>
</evidence>
<dbReference type="InParanoid" id="A0A2P5BTI0"/>
<comment type="caution">
    <text evidence="2">The sequence shown here is derived from an EMBL/GenBank/DDBJ whole genome shotgun (WGS) entry which is preliminary data.</text>
</comment>
<evidence type="ECO:0000313" key="3">
    <source>
        <dbReference type="Proteomes" id="UP000237000"/>
    </source>
</evidence>
<evidence type="ECO:0000313" key="2">
    <source>
        <dbReference type="EMBL" id="PON52112.1"/>
    </source>
</evidence>
<keyword evidence="1" id="KW-0472">Membrane</keyword>
<gene>
    <name evidence="2" type="ORF">TorRG33x02_309530</name>
</gene>
<dbReference type="AlphaFoldDB" id="A0A2P5BTI0"/>
<proteinExistence type="predicted"/>
<dbReference type="Proteomes" id="UP000237000">
    <property type="component" value="Unassembled WGS sequence"/>
</dbReference>
<feature type="transmembrane region" description="Helical" evidence="1">
    <location>
        <begin position="6"/>
        <end position="28"/>
    </location>
</feature>
<sequence>MPEFDSAPIGLLELSFLRFLLHFVGVFVKRKQMEKKEVRRIGARVWKERDELSPIQFGAFNTGPCLGSIWDF</sequence>
<dbReference type="EMBL" id="JXTC01000464">
    <property type="protein sequence ID" value="PON52112.1"/>
    <property type="molecule type" value="Genomic_DNA"/>
</dbReference>
<keyword evidence="3" id="KW-1185">Reference proteome</keyword>
<keyword evidence="1" id="KW-1133">Transmembrane helix</keyword>
<keyword evidence="1" id="KW-0812">Transmembrane</keyword>
<reference evidence="3" key="1">
    <citation type="submission" date="2016-06" db="EMBL/GenBank/DDBJ databases">
        <title>Parallel loss of symbiosis genes in relatives of nitrogen-fixing non-legume Parasponia.</title>
        <authorList>
            <person name="Van Velzen R."/>
            <person name="Holmer R."/>
            <person name="Bu F."/>
            <person name="Rutten L."/>
            <person name="Van Zeijl A."/>
            <person name="Liu W."/>
            <person name="Santuari L."/>
            <person name="Cao Q."/>
            <person name="Sharma T."/>
            <person name="Shen D."/>
            <person name="Roswanjaya Y."/>
            <person name="Wardhani T."/>
            <person name="Kalhor M.S."/>
            <person name="Jansen J."/>
            <person name="Van den Hoogen J."/>
            <person name="Gungor B."/>
            <person name="Hartog M."/>
            <person name="Hontelez J."/>
            <person name="Verver J."/>
            <person name="Yang W.-C."/>
            <person name="Schijlen E."/>
            <person name="Repin R."/>
            <person name="Schilthuizen M."/>
            <person name="Schranz E."/>
            <person name="Heidstra R."/>
            <person name="Miyata K."/>
            <person name="Fedorova E."/>
            <person name="Kohlen W."/>
            <person name="Bisseling T."/>
            <person name="Smit S."/>
            <person name="Geurts R."/>
        </authorList>
    </citation>
    <scope>NUCLEOTIDE SEQUENCE [LARGE SCALE GENOMIC DNA]</scope>
    <source>
        <strain evidence="3">cv. RG33-2</strain>
    </source>
</reference>